<reference evidence="13 15" key="2">
    <citation type="submission" date="2019-11" db="EMBL/GenBank/DDBJ databases">
        <title>Characterisation of Fundicoccus ignavus gen. nov. sp. nov., a novel genus of the family Aerococcaceae isolated from bulk tank milk.</title>
        <authorList>
            <person name="Siebert A."/>
            <person name="Huptas C."/>
            <person name="Wenning M."/>
            <person name="Scherer S."/>
            <person name="Doll E.V."/>
        </authorList>
    </citation>
    <scope>NUCLEOTIDE SEQUENCE [LARGE SCALE GENOMIC DNA]</scope>
    <source>
        <strain evidence="10 15">DSM 109653</strain>
        <strain evidence="11 13">WS4759</strain>
    </source>
</reference>
<dbReference type="InterPro" id="IPR000045">
    <property type="entry name" value="Prepilin_IV_endopep_pep"/>
</dbReference>
<evidence type="ECO:0000313" key="12">
    <source>
        <dbReference type="EMBL" id="MRJ47905.1"/>
    </source>
</evidence>
<feature type="transmembrane region" description="Helical" evidence="7">
    <location>
        <begin position="141"/>
        <end position="162"/>
    </location>
</feature>
<feature type="transmembrane region" description="Helical" evidence="7">
    <location>
        <begin position="74"/>
        <end position="92"/>
    </location>
</feature>
<evidence type="ECO:0000313" key="15">
    <source>
        <dbReference type="Proteomes" id="UP000469870"/>
    </source>
</evidence>
<comment type="similarity">
    <text evidence="2">Belongs to the peptidase A24 family.</text>
</comment>
<dbReference type="InterPro" id="IPR050882">
    <property type="entry name" value="Prepilin_peptidase/N-MTase"/>
</dbReference>
<evidence type="ECO:0000313" key="13">
    <source>
        <dbReference type="Proteomes" id="UP000430975"/>
    </source>
</evidence>
<dbReference type="PANTHER" id="PTHR30487:SF0">
    <property type="entry name" value="PREPILIN LEADER PEPTIDASE_N-METHYLTRANSFERASE-RELATED"/>
    <property type="match status" value="1"/>
</dbReference>
<dbReference type="Proteomes" id="UP000469870">
    <property type="component" value="Unassembled WGS sequence"/>
</dbReference>
<evidence type="ECO:0000313" key="11">
    <source>
        <dbReference type="EMBL" id="MRI86084.1"/>
    </source>
</evidence>
<sequence>MILLIVFFYFGCCFGSFAYCLANHWTRSTFKLNTRSSCHHCHKQLAWYELFPLFSYLFQYGRCNHCKLSIPSSYWIVEAITGLLFVHFFYYYSEDSRLLLTGITLAVLFIMSLCDICDRWVPDSLQLLLLVCSLLQIDFKLILWLPLLLLNSLLLLLIYYNWIGGADVKLLFTFQLLIPIDAFPVFLFIASLSGLLFMLGSRFIKKPILELPFVPFLSLAYYCILIYF</sequence>
<evidence type="ECO:0000313" key="10">
    <source>
        <dbReference type="EMBL" id="MRI81783.1"/>
    </source>
</evidence>
<feature type="domain" description="Prepilin peptidase A24 N-terminal" evidence="9">
    <location>
        <begin position="10"/>
        <end position="91"/>
    </location>
</feature>
<dbReference type="Proteomes" id="UP000440066">
    <property type="component" value="Unassembled WGS sequence"/>
</dbReference>
<dbReference type="EMBL" id="WJQS01000008">
    <property type="protein sequence ID" value="MRI86084.1"/>
    <property type="molecule type" value="Genomic_DNA"/>
</dbReference>
<evidence type="ECO:0000256" key="1">
    <source>
        <dbReference type="ARBA" id="ARBA00004651"/>
    </source>
</evidence>
<feature type="domain" description="Prepilin type IV endopeptidase peptidase" evidence="8">
    <location>
        <begin position="104"/>
        <end position="198"/>
    </location>
</feature>
<evidence type="ECO:0000256" key="3">
    <source>
        <dbReference type="ARBA" id="ARBA00022475"/>
    </source>
</evidence>
<dbReference type="Gene3D" id="1.20.120.1220">
    <property type="match status" value="1"/>
</dbReference>
<evidence type="ECO:0000256" key="6">
    <source>
        <dbReference type="ARBA" id="ARBA00023136"/>
    </source>
</evidence>
<evidence type="ECO:0000259" key="8">
    <source>
        <dbReference type="Pfam" id="PF01478"/>
    </source>
</evidence>
<feature type="transmembrane region" description="Helical" evidence="7">
    <location>
        <begin position="182"/>
        <end position="201"/>
    </location>
</feature>
<evidence type="ECO:0000256" key="7">
    <source>
        <dbReference type="SAM" id="Phobius"/>
    </source>
</evidence>
<dbReference type="Pfam" id="PF06750">
    <property type="entry name" value="A24_N_bact"/>
    <property type="match status" value="1"/>
</dbReference>
<dbReference type="GO" id="GO:0005886">
    <property type="term" value="C:plasma membrane"/>
    <property type="evidence" value="ECO:0007669"/>
    <property type="project" value="UniProtKB-SubCell"/>
</dbReference>
<feature type="transmembrane region" description="Helical" evidence="7">
    <location>
        <begin position="208"/>
        <end position="227"/>
    </location>
</feature>
<dbReference type="InterPro" id="IPR010627">
    <property type="entry name" value="Prepilin_pept_A24_N"/>
</dbReference>
<name>A0A6I2GHB0_9LACT</name>
<organism evidence="11 13">
    <name type="scientific">Fundicoccus ignavus</name>
    <dbReference type="NCBI Taxonomy" id="2664442"/>
    <lineage>
        <taxon>Bacteria</taxon>
        <taxon>Bacillati</taxon>
        <taxon>Bacillota</taxon>
        <taxon>Bacilli</taxon>
        <taxon>Lactobacillales</taxon>
        <taxon>Aerococcaceae</taxon>
        <taxon>Fundicoccus</taxon>
    </lineage>
</organism>
<keyword evidence="5 7" id="KW-1133">Transmembrane helix</keyword>
<evidence type="ECO:0000256" key="4">
    <source>
        <dbReference type="ARBA" id="ARBA00022692"/>
    </source>
</evidence>
<keyword evidence="6 7" id="KW-0472">Membrane</keyword>
<evidence type="ECO:0000259" key="9">
    <source>
        <dbReference type="Pfam" id="PF06750"/>
    </source>
</evidence>
<evidence type="ECO:0000256" key="2">
    <source>
        <dbReference type="ARBA" id="ARBA00005801"/>
    </source>
</evidence>
<dbReference type="Pfam" id="PF01478">
    <property type="entry name" value="Peptidase_A24"/>
    <property type="match status" value="1"/>
</dbReference>
<evidence type="ECO:0000256" key="5">
    <source>
        <dbReference type="ARBA" id="ARBA00022989"/>
    </source>
</evidence>
<accession>A0A6I2GHB0</accession>
<dbReference type="GO" id="GO:0006465">
    <property type="term" value="P:signal peptide processing"/>
    <property type="evidence" value="ECO:0007669"/>
    <property type="project" value="TreeGrafter"/>
</dbReference>
<dbReference type="Proteomes" id="UP000430975">
    <property type="component" value="Unassembled WGS sequence"/>
</dbReference>
<comment type="subcellular location">
    <subcellularLocation>
        <location evidence="1">Cell membrane</location>
        <topology evidence="1">Multi-pass membrane protein</topology>
    </subcellularLocation>
</comment>
<reference evidence="12 14" key="1">
    <citation type="submission" date="2019-11" db="EMBL/GenBank/DDBJ databases">
        <title>Characterisation of Fundicoccus ignavus gen. nov. sp. nov., a novel genus of the family Aerococcaceae from bulk tank milk.</title>
        <authorList>
            <person name="Siebert A."/>
            <person name="Huptas C."/>
            <person name="Wenning M."/>
            <person name="Scherer S."/>
            <person name="Doll E.V."/>
        </authorList>
    </citation>
    <scope>NUCLEOTIDE SEQUENCE [LARGE SCALE GENOMIC DNA]</scope>
    <source>
        <strain evidence="12 14">DSM 109652</strain>
    </source>
</reference>
<evidence type="ECO:0000313" key="14">
    <source>
        <dbReference type="Proteomes" id="UP000440066"/>
    </source>
</evidence>
<keyword evidence="4 7" id="KW-0812">Transmembrane</keyword>
<keyword evidence="3" id="KW-1003">Cell membrane</keyword>
<proteinExistence type="inferred from homology"/>
<gene>
    <name evidence="12" type="ORF">GF867_10055</name>
    <name evidence="11" type="ORF">GIY09_09435</name>
    <name evidence="10" type="ORF">GIY11_07105</name>
</gene>
<dbReference type="EMBL" id="WJQR01000005">
    <property type="protein sequence ID" value="MRI81783.1"/>
    <property type="molecule type" value="Genomic_DNA"/>
</dbReference>
<dbReference type="EMBL" id="WJQT01000016">
    <property type="protein sequence ID" value="MRJ47905.1"/>
    <property type="molecule type" value="Genomic_DNA"/>
</dbReference>
<comment type="caution">
    <text evidence="11">The sequence shown here is derived from an EMBL/GenBank/DDBJ whole genome shotgun (WGS) entry which is preliminary data.</text>
</comment>
<dbReference type="RefSeq" id="WP_153832969.1">
    <property type="nucleotide sequence ID" value="NZ_WJQR01000005.1"/>
</dbReference>
<dbReference type="PANTHER" id="PTHR30487">
    <property type="entry name" value="TYPE 4 PREPILIN-LIKE PROTEINS LEADER PEPTIDE-PROCESSING ENZYME"/>
    <property type="match status" value="1"/>
</dbReference>
<feature type="transmembrane region" description="Helical" evidence="7">
    <location>
        <begin position="98"/>
        <end position="121"/>
    </location>
</feature>
<dbReference type="AlphaFoldDB" id="A0A6I2GHB0"/>
<dbReference type="GO" id="GO:0004190">
    <property type="term" value="F:aspartic-type endopeptidase activity"/>
    <property type="evidence" value="ECO:0007669"/>
    <property type="project" value="InterPro"/>
</dbReference>
<keyword evidence="13" id="KW-1185">Reference proteome</keyword>
<protein>
    <submittedName>
        <fullName evidence="11">Uncharacterized protein</fullName>
    </submittedName>
</protein>